<feature type="repeat" description="ANK" evidence="3">
    <location>
        <begin position="1040"/>
        <end position="1072"/>
    </location>
</feature>
<dbReference type="SUPFAM" id="SSF48403">
    <property type="entry name" value="Ankyrin repeat"/>
    <property type="match status" value="2"/>
</dbReference>
<dbReference type="Pfam" id="PF12796">
    <property type="entry name" value="Ank_2"/>
    <property type="match status" value="5"/>
</dbReference>
<dbReference type="PRINTS" id="PR01415">
    <property type="entry name" value="ANKYRIN"/>
</dbReference>
<feature type="repeat" description="ANK" evidence="3">
    <location>
        <begin position="974"/>
        <end position="1006"/>
    </location>
</feature>
<dbReference type="EMBL" id="KB707711">
    <property type="protein sequence ID" value="EMR90186.1"/>
    <property type="molecule type" value="Genomic_DNA"/>
</dbReference>
<dbReference type="Gene3D" id="3.40.50.1820">
    <property type="entry name" value="alpha/beta hydrolase"/>
    <property type="match status" value="1"/>
</dbReference>
<feature type="repeat" description="ANK" evidence="3">
    <location>
        <begin position="1241"/>
        <end position="1270"/>
    </location>
</feature>
<dbReference type="PANTHER" id="PTHR24173">
    <property type="entry name" value="ANKYRIN REPEAT CONTAINING"/>
    <property type="match status" value="1"/>
</dbReference>
<feature type="repeat" description="ANK" evidence="3">
    <location>
        <begin position="1142"/>
        <end position="1171"/>
    </location>
</feature>
<evidence type="ECO:0000256" key="1">
    <source>
        <dbReference type="ARBA" id="ARBA00022737"/>
    </source>
</evidence>
<dbReference type="InterPro" id="IPR027417">
    <property type="entry name" value="P-loop_NTPase"/>
</dbReference>
<dbReference type="PANTHER" id="PTHR24173:SF74">
    <property type="entry name" value="ANKYRIN REPEAT DOMAIN-CONTAINING PROTEIN 16"/>
    <property type="match status" value="1"/>
</dbReference>
<feature type="repeat" description="ANK" evidence="3">
    <location>
        <begin position="1106"/>
        <end position="1138"/>
    </location>
</feature>
<accession>M7U2P0</accession>
<keyword evidence="2 3" id="KW-0040">ANK repeat</keyword>
<dbReference type="InterPro" id="IPR029058">
    <property type="entry name" value="AB_hydrolase_fold"/>
</dbReference>
<evidence type="ECO:0000256" key="3">
    <source>
        <dbReference type="PROSITE-ProRule" id="PRU00023"/>
    </source>
</evidence>
<dbReference type="Proteomes" id="UP000012045">
    <property type="component" value="Unassembled WGS sequence"/>
</dbReference>
<name>M7U2P0_BOTF1</name>
<feature type="domain" description="Nephrocystin 3-like N-terminal" evidence="5">
    <location>
        <begin position="343"/>
        <end position="492"/>
    </location>
</feature>
<feature type="repeat" description="ANK" evidence="3">
    <location>
        <begin position="842"/>
        <end position="874"/>
    </location>
</feature>
<dbReference type="PROSITE" id="PS50088">
    <property type="entry name" value="ANK_REPEAT"/>
    <property type="match status" value="11"/>
</dbReference>
<feature type="repeat" description="ANK" evidence="3">
    <location>
        <begin position="1172"/>
        <end position="1204"/>
    </location>
</feature>
<dbReference type="HOGENOM" id="CLU_000288_34_1_1"/>
<dbReference type="SUPFAM" id="SSF52540">
    <property type="entry name" value="P-loop containing nucleoside triphosphate hydrolases"/>
    <property type="match status" value="1"/>
</dbReference>
<dbReference type="OrthoDB" id="194358at2759"/>
<feature type="repeat" description="ANK" evidence="3">
    <location>
        <begin position="1394"/>
        <end position="1426"/>
    </location>
</feature>
<keyword evidence="1" id="KW-0677">Repeat</keyword>
<proteinExistence type="predicted"/>
<dbReference type="Pfam" id="PF13637">
    <property type="entry name" value="Ank_4"/>
    <property type="match status" value="1"/>
</dbReference>
<dbReference type="STRING" id="1290391.M7U2P0"/>
<dbReference type="Gene3D" id="3.40.50.300">
    <property type="entry name" value="P-loop containing nucleotide triphosphate hydrolases"/>
    <property type="match status" value="1"/>
</dbReference>
<dbReference type="InterPro" id="IPR002110">
    <property type="entry name" value="Ankyrin_rpt"/>
</dbReference>
<dbReference type="Pfam" id="PF24883">
    <property type="entry name" value="NPHP3_N"/>
    <property type="match status" value="1"/>
</dbReference>
<feature type="repeat" description="ANK" evidence="3">
    <location>
        <begin position="875"/>
        <end position="907"/>
    </location>
</feature>
<dbReference type="Gene3D" id="1.25.40.20">
    <property type="entry name" value="Ankyrin repeat-containing domain"/>
    <property type="match status" value="3"/>
</dbReference>
<evidence type="ECO:0000259" key="5">
    <source>
        <dbReference type="Pfam" id="PF24883"/>
    </source>
</evidence>
<feature type="compositionally biased region" description="Basic residues" evidence="4">
    <location>
        <begin position="1446"/>
        <end position="1459"/>
    </location>
</feature>
<dbReference type="InterPro" id="IPR056884">
    <property type="entry name" value="NPHP3-like_N"/>
</dbReference>
<reference evidence="7" key="1">
    <citation type="journal article" date="2013" name="Genome Announc.">
        <title>Draft genome sequence of Botrytis cinerea BcDW1, inoculum for noble rot of grape berries.</title>
        <authorList>
            <person name="Blanco-Ulate B."/>
            <person name="Allen G."/>
            <person name="Powell A.L."/>
            <person name="Cantu D."/>
        </authorList>
    </citation>
    <scope>NUCLEOTIDE SEQUENCE [LARGE SCALE GENOMIC DNA]</scope>
    <source>
        <strain evidence="7">BcDW1</strain>
    </source>
</reference>
<gene>
    <name evidence="6" type="ORF">BcDW1_1167</name>
</gene>
<sequence length="1469" mass="164479">METLKMPRQINPTDLGIHILVDCEKPVIDIVAVHGLGATPSTTWTKAPTIQEHLDRHTEPSTTAPSTRANKFEDRINWLSNPKMLPADVTNARIMTFNYDSNWYGDDAVKVRLDHVADDLRRKILRQRRNCSSRPLIFIGHCFGGLVIEKALSQPQMSKILDDTTGVVLLGTPHRGTDNVTSGELLQRILRAGAAGEAASLTALQTDNEMVLDAVHSFSTITREKDIPVHCFFEQKSSKVSKMFGDDYKDFIVDEKSAILDGCESYGLPLDHYQLNKFSDPEDGNWKQLSGVITDLCDNTDQVLGKRNNDENSSPDAFKRCLRSLAYPEMGYRRRDTKRAHANTCDWITSHLSYTTWLKEGSGILWIKGKPGSGKSTLMEFLLRDFEKQARSQKSIQLSVFLHGRGNTLQKSRLGMFRSLLHQLLLRAPATGAAFQRSFEEKLYSQGEPGKDWDWHINEIYDFFISAVEDAATTHSVNIFVDALDEADDGTDDRDTSHHIVNDFHDINDMLCHKKLRSTICFSCRHFPVITKSQRWEIWVEKENNEDISTYIRDELKKRLSPTEDESRYLMEWHDIMLKGAQGVFQWAALVVSIVGRYLKNGKSAEEIRQMLAKVPKQLGDVYKHILEQVIEKEDYQQTLRLMRWVCLAERPLTMVEIRFAMNLPDTDTFDAEFKELELPTDDAMKRRVVSLSGGLVEFKKHEEQEIIQLIQYKRQEIVQFIHQSVNDFLFQDGFEFLDTMSRGNTIGLGHHQLSVICANYIGMIKPDYSKKPDREAIQAQFPFVDYAVRSWYLHAEKAETQGVPQDYLLQFYQYHPYSLKNWVWLYMKTNGYNHFERRPENNSTLLHIASGANLLSVVNSLLEKSYELESMDDDGNRALHYASRWGHVQIVKTLLAAGALIDEENNSKCTVLERAAANGHREVVKMLLAKGANVSKQTGDTGNALYGAALKGSRVVVQMLLDHKADVNAGGGYYGNALQAAAFEGHQSIVQLLLNHKADVNAEGGYYGNALQAAAFKGHQSTAQLLLDYKADVNAQGGKYNTILQAAAFKGHQSTVQLLLDCKADINAESKGYGNALQAAALGGHQSVVQLLLDYKVNVNAQGGYYGNALQAAVFNNRQSIVQLLLNYKADINAQDEGYGNALQVAALRGYQSMVQLLLDRKADINAQGGLYNNALQAAALGGHQSIVQLLLDYKADVNAQGGPYGNALQAAAYEGHQSIVQLLLEHKADVNAQGGPYGNALQAAAYRGHQSIVQLLLDYKADVNAQGGEYGNALQAAAYEGHRLTIESLLIVETKLHLHPNFLPIDPFQIQDISIKVQFLLDRGQKIKDFHNNVRSGNKTAIVSALDNGMKTDVPGGDHIYALHTSAARGNLAIVSLLIERSSSELIFKDQNGRTPLWLAAYGGYVEIVEYLLKHKADPSIPDNDGKTPLMIALQKKQTLVVEKKKKKKQKRKKKKGGLFLRYSCSE</sequence>
<protein>
    <submittedName>
        <fullName evidence="6">Putative ankyrin repeat protein</fullName>
    </submittedName>
</protein>
<feature type="region of interest" description="Disordered" evidence="4">
    <location>
        <begin position="1445"/>
        <end position="1469"/>
    </location>
</feature>
<evidence type="ECO:0000313" key="7">
    <source>
        <dbReference type="Proteomes" id="UP000012045"/>
    </source>
</evidence>
<evidence type="ECO:0000256" key="2">
    <source>
        <dbReference type="ARBA" id="ARBA00023043"/>
    </source>
</evidence>
<evidence type="ECO:0000256" key="4">
    <source>
        <dbReference type="SAM" id="MobiDB-lite"/>
    </source>
</evidence>
<feature type="repeat" description="ANK" evidence="3">
    <location>
        <begin position="1208"/>
        <end position="1237"/>
    </location>
</feature>
<dbReference type="InterPro" id="IPR036770">
    <property type="entry name" value="Ankyrin_rpt-contain_sf"/>
</dbReference>
<dbReference type="PROSITE" id="PS50297">
    <property type="entry name" value="ANK_REP_REGION"/>
    <property type="match status" value="4"/>
</dbReference>
<dbReference type="SMART" id="SM00248">
    <property type="entry name" value="ANK"/>
    <property type="match status" value="16"/>
</dbReference>
<organism evidence="6 7">
    <name type="scientific">Botryotinia fuckeliana (strain BcDW1)</name>
    <name type="common">Noble rot fungus</name>
    <name type="synonym">Botrytis cinerea</name>
    <dbReference type="NCBI Taxonomy" id="1290391"/>
    <lineage>
        <taxon>Eukaryota</taxon>
        <taxon>Fungi</taxon>
        <taxon>Dikarya</taxon>
        <taxon>Ascomycota</taxon>
        <taxon>Pezizomycotina</taxon>
        <taxon>Leotiomycetes</taxon>
        <taxon>Helotiales</taxon>
        <taxon>Sclerotiniaceae</taxon>
        <taxon>Botrytis</taxon>
    </lineage>
</organism>
<dbReference type="SUPFAM" id="SSF53474">
    <property type="entry name" value="alpha/beta-Hydrolases"/>
    <property type="match status" value="1"/>
</dbReference>
<evidence type="ECO:0000313" key="6">
    <source>
        <dbReference type="EMBL" id="EMR90186.1"/>
    </source>
</evidence>
<feature type="repeat" description="ANK" evidence="3">
    <location>
        <begin position="908"/>
        <end position="940"/>
    </location>
</feature>